<dbReference type="EMBL" id="JAPMOU010000040">
    <property type="protein sequence ID" value="MDE1464687.1"/>
    <property type="molecule type" value="Genomic_DNA"/>
</dbReference>
<keyword evidence="2" id="KW-1185">Reference proteome</keyword>
<evidence type="ECO:0000313" key="1">
    <source>
        <dbReference type="EMBL" id="MDE1464687.1"/>
    </source>
</evidence>
<gene>
    <name evidence="1" type="ORF">ORQ98_22235</name>
</gene>
<reference evidence="1 2" key="1">
    <citation type="submission" date="2022-11" db="EMBL/GenBank/DDBJ databases">
        <title>Spartinivicinus poritis sp. nov., isolated from scleractinian coral Porites lutea.</title>
        <authorList>
            <person name="Zhang G."/>
            <person name="Cai L."/>
            <person name="Wei Q."/>
        </authorList>
    </citation>
    <scope>NUCLEOTIDE SEQUENCE [LARGE SCALE GENOMIC DNA]</scope>
    <source>
        <strain evidence="1 2">A2-2</strain>
    </source>
</reference>
<dbReference type="Proteomes" id="UP001528823">
    <property type="component" value="Unassembled WGS sequence"/>
</dbReference>
<name>A0ABT5UEE6_9GAMM</name>
<sequence>MPTVSLHNSALDRSATADIDASIDSFQEAPATESFQDNLQDNLQDSLQVDADTQDISKVVNFHIRSQLNSSILTGKQEVNSPIDTFLENMSQWLANDISAGLKYIYQQYKAEQQSAAKEEPAQNLEAEVSQLVAQQSAKLTGLIAELENRFSEVHESLRYFEVISLTNEDKEKEQIKINKLKKSIQEQMNSMQTLLSGYKTQ</sequence>
<organism evidence="1 2">
    <name type="scientific">Spartinivicinus poritis</name>
    <dbReference type="NCBI Taxonomy" id="2994640"/>
    <lineage>
        <taxon>Bacteria</taxon>
        <taxon>Pseudomonadati</taxon>
        <taxon>Pseudomonadota</taxon>
        <taxon>Gammaproteobacteria</taxon>
        <taxon>Oceanospirillales</taxon>
        <taxon>Zooshikellaceae</taxon>
        <taxon>Spartinivicinus</taxon>
    </lineage>
</organism>
<evidence type="ECO:0000313" key="2">
    <source>
        <dbReference type="Proteomes" id="UP001528823"/>
    </source>
</evidence>
<accession>A0ABT5UEE6</accession>
<dbReference type="RefSeq" id="WP_274691013.1">
    <property type="nucleotide sequence ID" value="NZ_JAPMOU010000040.1"/>
</dbReference>
<protein>
    <submittedName>
        <fullName evidence="1">Uncharacterized protein</fullName>
    </submittedName>
</protein>
<proteinExistence type="predicted"/>
<comment type="caution">
    <text evidence="1">The sequence shown here is derived from an EMBL/GenBank/DDBJ whole genome shotgun (WGS) entry which is preliminary data.</text>
</comment>